<dbReference type="InterPro" id="IPR036291">
    <property type="entry name" value="NAD(P)-bd_dom_sf"/>
</dbReference>
<dbReference type="HOGENOM" id="CLU_010194_1_3_5"/>
<gene>
    <name evidence="3" type="ORF">OG2516_00789</name>
</gene>
<evidence type="ECO:0000313" key="4">
    <source>
        <dbReference type="Proteomes" id="UP000003635"/>
    </source>
</evidence>
<evidence type="ECO:0000256" key="2">
    <source>
        <dbReference type="ARBA" id="ARBA00023002"/>
    </source>
</evidence>
<evidence type="ECO:0000256" key="1">
    <source>
        <dbReference type="ARBA" id="ARBA00006484"/>
    </source>
</evidence>
<dbReference type="RefSeq" id="WP_007253690.1">
    <property type="nucleotide sequence ID" value="NZ_CH724107.1"/>
</dbReference>
<comment type="caution">
    <text evidence="3">The sequence shown here is derived from an EMBL/GenBank/DDBJ whole genome shotgun (WGS) entry which is preliminary data.</text>
</comment>
<dbReference type="PRINTS" id="PR00081">
    <property type="entry name" value="GDHRDH"/>
</dbReference>
<dbReference type="OrthoDB" id="9796652at2"/>
<dbReference type="FunFam" id="3.40.50.720:FF:000084">
    <property type="entry name" value="Short-chain dehydrogenase reductase"/>
    <property type="match status" value="1"/>
</dbReference>
<protein>
    <submittedName>
        <fullName evidence="3">Short-chain dehydrogenase/reductase SDR</fullName>
    </submittedName>
</protein>
<dbReference type="SUPFAM" id="SSF51735">
    <property type="entry name" value="NAD(P)-binding Rossmann-fold domains"/>
    <property type="match status" value="1"/>
</dbReference>
<keyword evidence="4" id="KW-1185">Reference proteome</keyword>
<proteinExistence type="inferred from homology"/>
<dbReference type="InterPro" id="IPR002347">
    <property type="entry name" value="SDR_fam"/>
</dbReference>
<dbReference type="Pfam" id="PF13561">
    <property type="entry name" value="adh_short_C2"/>
    <property type="match status" value="1"/>
</dbReference>
<comment type="similarity">
    <text evidence="1">Belongs to the short-chain dehydrogenases/reductases (SDR) family.</text>
</comment>
<dbReference type="GO" id="GO:0016491">
    <property type="term" value="F:oxidoreductase activity"/>
    <property type="evidence" value="ECO:0007669"/>
    <property type="project" value="UniProtKB-KW"/>
</dbReference>
<keyword evidence="2" id="KW-0560">Oxidoreductase</keyword>
<sequence>MPQQDSAHAGRRVCVTGSTQGIGLGIARAFARSGARLVLNAHIPDDGGALAQLSGQAEAHYVRADLATRDGCRALIAGAAERLGGGLDTLVCNAGGFFDTPLDQLDADALDRTFDLNVKGYLYCAQAFAEQARPGASIVLIGSTNSLAAEKDSVAYDASKGAVLMLVRSLAVSLAERGIRVNGVGPGLVETPLTQAGLDRPGVRARVTSQIPAGRLGQPDDIGGAVRFLASDDAAYITGQMLYVDGGILAQQMSWSPA</sequence>
<dbReference type="PANTHER" id="PTHR43639">
    <property type="entry name" value="OXIDOREDUCTASE, SHORT-CHAIN DEHYDROGENASE/REDUCTASE FAMILY (AFU_ORTHOLOGUE AFUA_5G02870)"/>
    <property type="match status" value="1"/>
</dbReference>
<dbReference type="STRING" id="314256.OG2516_00789"/>
<evidence type="ECO:0000313" key="3">
    <source>
        <dbReference type="EMBL" id="EAR52718.1"/>
    </source>
</evidence>
<accession>Q2CJ82</accession>
<dbReference type="NCBIfam" id="NF005559">
    <property type="entry name" value="PRK07231.1"/>
    <property type="match status" value="1"/>
</dbReference>
<organism evidence="3 4">
    <name type="scientific">Oceanicola granulosus (strain ATCC BAA-861 / DSM 15982 / KCTC 12143 / HTCC2516)</name>
    <dbReference type="NCBI Taxonomy" id="314256"/>
    <lineage>
        <taxon>Bacteria</taxon>
        <taxon>Pseudomonadati</taxon>
        <taxon>Pseudomonadota</taxon>
        <taxon>Alphaproteobacteria</taxon>
        <taxon>Rhodobacterales</taxon>
        <taxon>Roseobacteraceae</taxon>
        <taxon>Oceanicola</taxon>
    </lineage>
</organism>
<dbReference type="EMBL" id="AAOT01000002">
    <property type="protein sequence ID" value="EAR52718.1"/>
    <property type="molecule type" value="Genomic_DNA"/>
</dbReference>
<dbReference type="AlphaFoldDB" id="Q2CJ82"/>
<dbReference type="Gene3D" id="3.40.50.720">
    <property type="entry name" value="NAD(P)-binding Rossmann-like Domain"/>
    <property type="match status" value="1"/>
</dbReference>
<name>Q2CJ82_OCEGH</name>
<reference evidence="3 4" key="1">
    <citation type="journal article" date="2010" name="J. Bacteriol.">
        <title>Genome sequences of Oceanicola granulosus HTCC2516(T) and Oceanicola batsensis HTCC2597(TDelta).</title>
        <authorList>
            <person name="Thrash J.C."/>
            <person name="Cho J.C."/>
            <person name="Vergin K.L."/>
            <person name="Giovannoni S.J."/>
        </authorList>
    </citation>
    <scope>NUCLEOTIDE SEQUENCE [LARGE SCALE GENOMIC DNA]</scope>
    <source>
        <strain evidence="4">ATCC BAA-861 / DSM 15982 / KCTC 12143 / HTCC2516</strain>
    </source>
</reference>
<dbReference type="eggNOG" id="COG1028">
    <property type="taxonomic scope" value="Bacteria"/>
</dbReference>
<dbReference type="PANTHER" id="PTHR43639:SF1">
    <property type="entry name" value="SHORT-CHAIN DEHYDROGENASE_REDUCTASE FAMILY PROTEIN"/>
    <property type="match status" value="1"/>
</dbReference>
<dbReference type="Proteomes" id="UP000003635">
    <property type="component" value="Unassembled WGS sequence"/>
</dbReference>
<dbReference type="CDD" id="cd05233">
    <property type="entry name" value="SDR_c"/>
    <property type="match status" value="1"/>
</dbReference>